<dbReference type="HOGENOM" id="CLU_3084035_0_0_5"/>
<evidence type="ECO:0000313" key="1">
    <source>
        <dbReference type="EMBL" id="EJC80595.1"/>
    </source>
</evidence>
<evidence type="ECO:0000313" key="2">
    <source>
        <dbReference type="Proteomes" id="UP000005732"/>
    </source>
</evidence>
<reference evidence="1 2" key="1">
    <citation type="submission" date="2012-02" db="EMBL/GenBank/DDBJ databases">
        <title>Improved High-Quality Draft Sequence of Rhizobium leguminosarum bv. trifolii WSM2297.</title>
        <authorList>
            <consortium name="US DOE Joint Genome Institute"/>
            <person name="Lucas S."/>
            <person name="Han J."/>
            <person name="Lapidus A."/>
            <person name="Cheng J.-F."/>
            <person name="Goodwin L."/>
            <person name="Pitluck S."/>
            <person name="Peters L."/>
            <person name="Ovchinnikova G."/>
            <person name="Zhang X."/>
            <person name="Detter J.C."/>
            <person name="Han C."/>
            <person name="Tapia R."/>
            <person name="Land M."/>
            <person name="Hauser L."/>
            <person name="Kyrpides N."/>
            <person name="Ivanova N."/>
            <person name="Pagani I."/>
            <person name="Brau L."/>
            <person name="Yates R."/>
            <person name="O'Hara G."/>
            <person name="Rui T."/>
            <person name="Howieson J."/>
            <person name="Reeve W."/>
            <person name="Woyke T."/>
        </authorList>
    </citation>
    <scope>NUCLEOTIDE SEQUENCE [LARGE SCALE GENOMIC DNA]</scope>
    <source>
        <strain evidence="1 2">WSM2297</strain>
    </source>
</reference>
<organism evidence="1 2">
    <name type="scientific">Rhizobium leguminosarum bv. trifolii WSM2297</name>
    <dbReference type="NCBI Taxonomy" id="754762"/>
    <lineage>
        <taxon>Bacteria</taxon>
        <taxon>Pseudomonadati</taxon>
        <taxon>Pseudomonadota</taxon>
        <taxon>Alphaproteobacteria</taxon>
        <taxon>Hyphomicrobiales</taxon>
        <taxon>Rhizobiaceae</taxon>
        <taxon>Rhizobium/Agrobacterium group</taxon>
        <taxon>Rhizobium</taxon>
    </lineage>
</organism>
<dbReference type="Proteomes" id="UP000005732">
    <property type="component" value="Unassembled WGS sequence"/>
</dbReference>
<name>J0CLZ6_RHILT</name>
<protein>
    <submittedName>
        <fullName evidence="1">Uncharacterized protein</fullName>
    </submittedName>
</protein>
<sequence length="52" mass="5817">MAPARFRVVFGYFFSQSVGELRKITKGQGFPGQLNQFSTSRAPYITATTKMP</sequence>
<accession>J0CLZ6</accession>
<proteinExistence type="predicted"/>
<gene>
    <name evidence="1" type="ORF">Rleg4DRAFT_2229</name>
</gene>
<dbReference type="EMBL" id="JH719395">
    <property type="protein sequence ID" value="EJC80595.1"/>
    <property type="molecule type" value="Genomic_DNA"/>
</dbReference>
<dbReference type="AlphaFoldDB" id="J0CLZ6"/>